<protein>
    <recommendedName>
        <fullName evidence="4">RING-type E3 ubiquitin transferase</fullName>
    </recommendedName>
</protein>
<keyword evidence="1" id="KW-0472">Membrane</keyword>
<name>A0A1I7I1P0_9FLAO</name>
<reference evidence="2 3" key="1">
    <citation type="submission" date="2016-10" db="EMBL/GenBank/DDBJ databases">
        <authorList>
            <person name="de Groot N.N."/>
        </authorList>
    </citation>
    <scope>NUCLEOTIDE SEQUENCE [LARGE SCALE GENOMIC DNA]</scope>
    <source>
        <strain evidence="2 3">CGMCC 1.12333</strain>
    </source>
</reference>
<dbReference type="Proteomes" id="UP000199138">
    <property type="component" value="Unassembled WGS sequence"/>
</dbReference>
<proteinExistence type="predicted"/>
<feature type="transmembrane region" description="Helical" evidence="1">
    <location>
        <begin position="17"/>
        <end position="36"/>
    </location>
</feature>
<keyword evidence="1" id="KW-1133">Transmembrane helix</keyword>
<evidence type="ECO:0000313" key="3">
    <source>
        <dbReference type="Proteomes" id="UP000199138"/>
    </source>
</evidence>
<gene>
    <name evidence="2" type="ORF">SAMN05216480_11267</name>
</gene>
<keyword evidence="3" id="KW-1185">Reference proteome</keyword>
<accession>A0A1I7I1P0</accession>
<evidence type="ECO:0008006" key="4">
    <source>
        <dbReference type="Google" id="ProtNLM"/>
    </source>
</evidence>
<dbReference type="EMBL" id="FPBK01000012">
    <property type="protein sequence ID" value="SFU66821.1"/>
    <property type="molecule type" value="Genomic_DNA"/>
</dbReference>
<evidence type="ECO:0000313" key="2">
    <source>
        <dbReference type="EMBL" id="SFU66821.1"/>
    </source>
</evidence>
<evidence type="ECO:0000256" key="1">
    <source>
        <dbReference type="SAM" id="Phobius"/>
    </source>
</evidence>
<keyword evidence="1" id="KW-0812">Transmembrane</keyword>
<sequence length="248" mass="28173">MYLVIDLTTFLSMDSPIIFVIFLCIIAVSMVYHFFFSEKAMVKRKLNKAVHKSVSEFRDGEIAKAIGKVTFIDEPLIAPISRRPCAFYHVVVERKRSSGNSSSWHSVIDEKVTSRFLIEDKGNYATISSTSMVDSYLVKDHKQESYSFKDAPAYLENYLKSKGTSSEGFLGWNKNMRYREGILEEGELVAVLGKANWKEAKDLRLPEQYHRVLEFSQPPEGNVILSDDTSVTTIKATHQKQSGPIIRS</sequence>
<organism evidence="2 3">
    <name type="scientific">Pustulibacterium marinum</name>
    <dbReference type="NCBI Taxonomy" id="1224947"/>
    <lineage>
        <taxon>Bacteria</taxon>
        <taxon>Pseudomonadati</taxon>
        <taxon>Bacteroidota</taxon>
        <taxon>Flavobacteriia</taxon>
        <taxon>Flavobacteriales</taxon>
        <taxon>Flavobacteriaceae</taxon>
        <taxon>Pustulibacterium</taxon>
    </lineage>
</organism>
<dbReference type="AlphaFoldDB" id="A0A1I7I1P0"/>
<dbReference type="STRING" id="1224947.SAMN05216480_11267"/>